<comment type="caution">
    <text evidence="3">The sequence shown here is derived from an EMBL/GenBank/DDBJ whole genome shotgun (WGS) entry which is preliminary data.</text>
</comment>
<dbReference type="PROSITE" id="PS50090">
    <property type="entry name" value="MYB_LIKE"/>
    <property type="match status" value="1"/>
</dbReference>
<dbReference type="Gene3D" id="1.10.10.60">
    <property type="entry name" value="Homeodomain-like"/>
    <property type="match status" value="1"/>
</dbReference>
<reference evidence="3 4" key="1">
    <citation type="submission" date="2024-07" db="EMBL/GenBank/DDBJ databases">
        <title>Section-level genome sequencing and comparative genomics of Aspergillus sections Usti and Cavernicolus.</title>
        <authorList>
            <consortium name="Lawrence Berkeley National Laboratory"/>
            <person name="Nybo J.L."/>
            <person name="Vesth T.C."/>
            <person name="Theobald S."/>
            <person name="Frisvad J.C."/>
            <person name="Larsen T.O."/>
            <person name="Kjaerboelling I."/>
            <person name="Rothschild-Mancinelli K."/>
            <person name="Lyhne E.K."/>
            <person name="Kogle M.E."/>
            <person name="Barry K."/>
            <person name="Clum A."/>
            <person name="Na H."/>
            <person name="Ledsgaard L."/>
            <person name="Lin J."/>
            <person name="Lipzen A."/>
            <person name="Kuo A."/>
            <person name="Riley R."/>
            <person name="Mondo S."/>
            <person name="Labutti K."/>
            <person name="Haridas S."/>
            <person name="Pangalinan J."/>
            <person name="Salamov A.A."/>
            <person name="Simmons B.A."/>
            <person name="Magnuson J.K."/>
            <person name="Chen J."/>
            <person name="Drula E."/>
            <person name="Henrissat B."/>
            <person name="Wiebenga A."/>
            <person name="Lubbers R.J."/>
            <person name="Gomes A.C."/>
            <person name="Makela M.R."/>
            <person name="Stajich J."/>
            <person name="Grigoriev I.V."/>
            <person name="Mortensen U.H."/>
            <person name="De Vries R.P."/>
            <person name="Baker S.E."/>
            <person name="Andersen M.R."/>
        </authorList>
    </citation>
    <scope>NUCLEOTIDE SEQUENCE [LARGE SCALE GENOMIC DNA]</scope>
    <source>
        <strain evidence="3 4">CBS 209.92</strain>
    </source>
</reference>
<dbReference type="SUPFAM" id="SSF46689">
    <property type="entry name" value="Homeodomain-like"/>
    <property type="match status" value="1"/>
</dbReference>
<protein>
    <recommendedName>
        <fullName evidence="2">Myb-like domain-containing protein</fullName>
    </recommendedName>
</protein>
<feature type="compositionally biased region" description="Polar residues" evidence="1">
    <location>
        <begin position="64"/>
        <end position="89"/>
    </location>
</feature>
<evidence type="ECO:0000313" key="4">
    <source>
        <dbReference type="Proteomes" id="UP001610563"/>
    </source>
</evidence>
<feature type="region of interest" description="Disordered" evidence="1">
    <location>
        <begin position="209"/>
        <end position="231"/>
    </location>
</feature>
<dbReference type="CDD" id="cd00167">
    <property type="entry name" value="SANT"/>
    <property type="match status" value="1"/>
</dbReference>
<feature type="region of interest" description="Disordered" evidence="1">
    <location>
        <begin position="38"/>
        <end position="159"/>
    </location>
</feature>
<name>A0ABR4FLQ8_9EURO</name>
<accession>A0ABR4FLQ8</accession>
<evidence type="ECO:0000256" key="1">
    <source>
        <dbReference type="SAM" id="MobiDB-lite"/>
    </source>
</evidence>
<dbReference type="Proteomes" id="UP001610563">
    <property type="component" value="Unassembled WGS sequence"/>
</dbReference>
<feature type="compositionally biased region" description="Basic and acidic residues" evidence="1">
    <location>
        <begin position="43"/>
        <end position="59"/>
    </location>
</feature>
<proteinExistence type="predicted"/>
<dbReference type="InterPro" id="IPR001005">
    <property type="entry name" value="SANT/Myb"/>
</dbReference>
<keyword evidence="4" id="KW-1185">Reference proteome</keyword>
<gene>
    <name evidence="3" type="ORF">BJX66DRAFT_344280</name>
</gene>
<dbReference type="InterPro" id="IPR009057">
    <property type="entry name" value="Homeodomain-like_sf"/>
</dbReference>
<evidence type="ECO:0000259" key="2">
    <source>
        <dbReference type="PROSITE" id="PS50090"/>
    </source>
</evidence>
<feature type="compositionally biased region" description="Polar residues" evidence="1">
    <location>
        <begin position="175"/>
        <end position="188"/>
    </location>
</feature>
<organism evidence="3 4">
    <name type="scientific">Aspergillus keveii</name>
    <dbReference type="NCBI Taxonomy" id="714993"/>
    <lineage>
        <taxon>Eukaryota</taxon>
        <taxon>Fungi</taxon>
        <taxon>Dikarya</taxon>
        <taxon>Ascomycota</taxon>
        <taxon>Pezizomycotina</taxon>
        <taxon>Eurotiomycetes</taxon>
        <taxon>Eurotiomycetidae</taxon>
        <taxon>Eurotiales</taxon>
        <taxon>Aspergillaceae</taxon>
        <taxon>Aspergillus</taxon>
        <taxon>Aspergillus subgen. Nidulantes</taxon>
    </lineage>
</organism>
<dbReference type="EMBL" id="JBFTWV010000190">
    <property type="protein sequence ID" value="KAL2784187.1"/>
    <property type="molecule type" value="Genomic_DNA"/>
</dbReference>
<feature type="region of interest" description="Disordered" evidence="1">
    <location>
        <begin position="171"/>
        <end position="193"/>
    </location>
</feature>
<feature type="region of interest" description="Disordered" evidence="1">
    <location>
        <begin position="1"/>
        <end position="22"/>
    </location>
</feature>
<feature type="domain" description="Myb-like" evidence="2">
    <location>
        <begin position="3"/>
        <end position="56"/>
    </location>
</feature>
<evidence type="ECO:0000313" key="3">
    <source>
        <dbReference type="EMBL" id="KAL2784187.1"/>
    </source>
</evidence>
<feature type="compositionally biased region" description="Polar residues" evidence="1">
    <location>
        <begin position="98"/>
        <end position="107"/>
    </location>
</feature>
<sequence length="231" mass="25558">MPTPVHDDHPWSSEDSDRLSELRKRYPDQTWAQLAARNLFPGRSKESMQKQWEKIEQSRKASRPSGSTDNNRSSSPLTQRAASLGNVDSNHSRKRRISATNAENNTCGRARTSEADGVAEDSNFDAQSGPEVGSHGGSQPTKRADNTTESGGRANFGPTQFTIYNKQFDPRVKQPSLTPQTPPITSGMASPPRYILLAKPKRAKRRALVLPEHKKEPPPLPLIQMNPGPRT</sequence>